<keyword evidence="1" id="KW-0723">Serine/threonine-protein kinase</keyword>
<dbReference type="GO" id="GO:0016539">
    <property type="term" value="P:intein-mediated protein splicing"/>
    <property type="evidence" value="ECO:0007669"/>
    <property type="project" value="InterPro"/>
</dbReference>
<dbReference type="PROSITE" id="PS00108">
    <property type="entry name" value="PROTEIN_KINASE_ST"/>
    <property type="match status" value="1"/>
</dbReference>
<dbReference type="Pfam" id="PF13672">
    <property type="entry name" value="PP2C_2"/>
    <property type="match status" value="1"/>
</dbReference>
<dbReference type="SMART" id="SM00331">
    <property type="entry name" value="PP2C_SIG"/>
    <property type="match status" value="1"/>
</dbReference>
<dbReference type="EMBL" id="DRMS01000154">
    <property type="protein sequence ID" value="HFC91930.1"/>
    <property type="molecule type" value="Genomic_DNA"/>
</dbReference>
<dbReference type="PROSITE" id="PS51746">
    <property type="entry name" value="PPM_2"/>
    <property type="match status" value="1"/>
</dbReference>
<dbReference type="SMART" id="SM00332">
    <property type="entry name" value="PP2Cc"/>
    <property type="match status" value="1"/>
</dbReference>
<dbReference type="Gene3D" id="3.30.200.20">
    <property type="entry name" value="Phosphorylase Kinase, domain 1"/>
    <property type="match status" value="1"/>
</dbReference>
<dbReference type="SUPFAM" id="SSF81606">
    <property type="entry name" value="PP2C-like"/>
    <property type="match status" value="1"/>
</dbReference>
<dbReference type="InterPro" id="IPR036457">
    <property type="entry name" value="PPM-type-like_dom_sf"/>
</dbReference>
<organism evidence="9">
    <name type="scientific">Leucothrix mucor</name>
    <dbReference type="NCBI Taxonomy" id="45248"/>
    <lineage>
        <taxon>Bacteria</taxon>
        <taxon>Pseudomonadati</taxon>
        <taxon>Pseudomonadota</taxon>
        <taxon>Gammaproteobacteria</taxon>
        <taxon>Thiotrichales</taxon>
        <taxon>Thiotrichaceae</taxon>
        <taxon>Leucothrix</taxon>
    </lineage>
</organism>
<keyword evidence="6" id="KW-0472">Membrane</keyword>
<keyword evidence="4 9" id="KW-0418">Kinase</keyword>
<feature type="domain" description="Protein kinase" evidence="7">
    <location>
        <begin position="269"/>
        <end position="544"/>
    </location>
</feature>
<proteinExistence type="predicted"/>
<dbReference type="CDD" id="cd00143">
    <property type="entry name" value="PP2Cc"/>
    <property type="match status" value="1"/>
</dbReference>
<dbReference type="SMART" id="SM00220">
    <property type="entry name" value="S_TKc"/>
    <property type="match status" value="1"/>
</dbReference>
<feature type="domain" description="PPM-type phosphatase" evidence="8">
    <location>
        <begin position="8"/>
        <end position="236"/>
    </location>
</feature>
<dbReference type="Proteomes" id="UP000885750">
    <property type="component" value="Unassembled WGS sequence"/>
</dbReference>
<accession>A0A7V2SZF7</accession>
<keyword evidence="6" id="KW-1133">Transmembrane helix</keyword>
<dbReference type="PANTHER" id="PTHR24345">
    <property type="entry name" value="SERINE/THREONINE-PROTEIN KINASE PLK"/>
    <property type="match status" value="1"/>
</dbReference>
<protein>
    <submittedName>
        <fullName evidence="9">Bifunctional protein-serine/threonine kinase/phosphatase</fullName>
    </submittedName>
</protein>
<evidence type="ECO:0000256" key="6">
    <source>
        <dbReference type="SAM" id="Phobius"/>
    </source>
</evidence>
<dbReference type="InterPro" id="IPR000719">
    <property type="entry name" value="Prot_kinase_dom"/>
</dbReference>
<dbReference type="PROSITE" id="PS50817">
    <property type="entry name" value="INTEIN_N_TER"/>
    <property type="match status" value="1"/>
</dbReference>
<evidence type="ECO:0000259" key="7">
    <source>
        <dbReference type="PROSITE" id="PS50011"/>
    </source>
</evidence>
<evidence type="ECO:0000256" key="4">
    <source>
        <dbReference type="ARBA" id="ARBA00022777"/>
    </source>
</evidence>
<dbReference type="GO" id="GO:0004674">
    <property type="term" value="F:protein serine/threonine kinase activity"/>
    <property type="evidence" value="ECO:0007669"/>
    <property type="project" value="UniProtKB-KW"/>
</dbReference>
<evidence type="ECO:0000313" key="9">
    <source>
        <dbReference type="EMBL" id="HFC91930.1"/>
    </source>
</evidence>
<evidence type="ECO:0000256" key="3">
    <source>
        <dbReference type="ARBA" id="ARBA00022741"/>
    </source>
</evidence>
<reference evidence="9" key="1">
    <citation type="journal article" date="2020" name="mSystems">
        <title>Genome- and Community-Level Interaction Insights into Carbon Utilization and Element Cycling Functions of Hydrothermarchaeota in Hydrothermal Sediment.</title>
        <authorList>
            <person name="Zhou Z."/>
            <person name="Liu Y."/>
            <person name="Xu W."/>
            <person name="Pan J."/>
            <person name="Luo Z.H."/>
            <person name="Li M."/>
        </authorList>
    </citation>
    <scope>NUCLEOTIDE SEQUENCE [LARGE SCALE GENOMIC DNA]</scope>
    <source>
        <strain evidence="9">HyVt-493</strain>
    </source>
</reference>
<dbReference type="InterPro" id="IPR006141">
    <property type="entry name" value="Intein_N"/>
</dbReference>
<dbReference type="PANTHER" id="PTHR24345:SF0">
    <property type="entry name" value="CELL CYCLE SERINE_THREONINE-PROTEIN KINASE CDC5_MSD2"/>
    <property type="match status" value="1"/>
</dbReference>
<keyword evidence="2" id="KW-0808">Transferase</keyword>
<keyword evidence="5" id="KW-0067">ATP-binding</keyword>
<evidence type="ECO:0000256" key="5">
    <source>
        <dbReference type="ARBA" id="ARBA00022840"/>
    </source>
</evidence>
<dbReference type="InterPro" id="IPR011009">
    <property type="entry name" value="Kinase-like_dom_sf"/>
</dbReference>
<sequence>MNEKLSITLGQATSAGIKPENEDFYGAKIPDDAQLENKGISIAIADGMSGSDGGKEASQISISQFLTDYYSTPESWTVKHAVNRIMSALNSMLFSQGQKRYSSSKGLVTTFSAIVLKSQTAHLFHVGDSRIYRLRDGDLVQLTRDHRIWLSKDREYLSRALGIDMHLEIDYRRTPIEVGDLYFLSTDGVHDFIADRELREHLIEHCDNPQQACDVLIKAALANKSDDNLSCQLLRIEAIAKADKQEFYEKLTRLPFPPDLMAGNMLDSFKIIRELHATARSQVYLAEDTFNEGACTEGSNEKRLVVIKTPSINFIDDPSYIDLFLHEEWVAKRLNSPHLIKSCQLKHQRNFLYSTVEYIQGQTLQQWMSENPKASLMQVRGSISQIAKGLRCMHRMEMIHQDLKPNNIIIDKNNTLIIIDFGSTKVAGLAEIRSVIEHNNIVGTANYSAPEYFKGEQGTSRSDVFSLGVIAYEMLTGKLPYGEISPERAAKKKFTYTSVREYNPHVPDWIDLAIRKAVHPSPTKRYRLLSEFVTDLSKPNTELIRSNHAEPLMERNPVMFWKMLALIEFVLLFLALIVLYQ</sequence>
<evidence type="ECO:0000256" key="2">
    <source>
        <dbReference type="ARBA" id="ARBA00022679"/>
    </source>
</evidence>
<dbReference type="Pfam" id="PF00069">
    <property type="entry name" value="Pkinase"/>
    <property type="match status" value="1"/>
</dbReference>
<dbReference type="Gene3D" id="3.60.40.10">
    <property type="entry name" value="PPM-type phosphatase domain"/>
    <property type="match status" value="1"/>
</dbReference>
<keyword evidence="3" id="KW-0547">Nucleotide-binding</keyword>
<comment type="caution">
    <text evidence="9">The sequence shown here is derived from an EMBL/GenBank/DDBJ whole genome shotgun (WGS) entry which is preliminary data.</text>
</comment>
<dbReference type="Gene3D" id="1.10.510.10">
    <property type="entry name" value="Transferase(Phosphotransferase) domain 1"/>
    <property type="match status" value="1"/>
</dbReference>
<dbReference type="SUPFAM" id="SSF56112">
    <property type="entry name" value="Protein kinase-like (PK-like)"/>
    <property type="match status" value="1"/>
</dbReference>
<evidence type="ECO:0000256" key="1">
    <source>
        <dbReference type="ARBA" id="ARBA00022527"/>
    </source>
</evidence>
<dbReference type="InterPro" id="IPR001932">
    <property type="entry name" value="PPM-type_phosphatase-like_dom"/>
</dbReference>
<evidence type="ECO:0000259" key="8">
    <source>
        <dbReference type="PROSITE" id="PS51746"/>
    </source>
</evidence>
<dbReference type="AlphaFoldDB" id="A0A7V2SZF7"/>
<name>A0A7V2SZF7_LEUMU</name>
<dbReference type="InterPro" id="IPR008271">
    <property type="entry name" value="Ser/Thr_kinase_AS"/>
</dbReference>
<keyword evidence="6" id="KW-0812">Transmembrane</keyword>
<dbReference type="CDD" id="cd14014">
    <property type="entry name" value="STKc_PknB_like"/>
    <property type="match status" value="1"/>
</dbReference>
<gene>
    <name evidence="9" type="ORF">ENJ51_03875</name>
</gene>
<dbReference type="PROSITE" id="PS50011">
    <property type="entry name" value="PROTEIN_KINASE_DOM"/>
    <property type="match status" value="1"/>
</dbReference>
<dbReference type="GO" id="GO:0005524">
    <property type="term" value="F:ATP binding"/>
    <property type="evidence" value="ECO:0007669"/>
    <property type="project" value="UniProtKB-KW"/>
</dbReference>
<feature type="transmembrane region" description="Helical" evidence="6">
    <location>
        <begin position="559"/>
        <end position="580"/>
    </location>
</feature>